<dbReference type="GO" id="GO:0009037">
    <property type="term" value="F:tyrosine-based site-specific recombinase activity"/>
    <property type="evidence" value="ECO:0007669"/>
    <property type="project" value="UniProtKB-UniRule"/>
</dbReference>
<feature type="domain" description="Core-binding (CB)" evidence="13">
    <location>
        <begin position="2"/>
        <end position="88"/>
    </location>
</feature>
<dbReference type="PANTHER" id="PTHR30349:SF77">
    <property type="entry name" value="TYROSINE RECOMBINASE XERC"/>
    <property type="match status" value="1"/>
</dbReference>
<gene>
    <name evidence="10 14" type="primary">xerC</name>
    <name evidence="14" type="ORF">CGZ90_02895</name>
</gene>
<evidence type="ECO:0000256" key="9">
    <source>
        <dbReference type="ARBA" id="ARBA00023306"/>
    </source>
</evidence>
<keyword evidence="6 10" id="KW-0229">DNA integration</keyword>
<dbReference type="GO" id="GO:0003677">
    <property type="term" value="F:DNA binding"/>
    <property type="evidence" value="ECO:0007669"/>
    <property type="project" value="UniProtKB-UniRule"/>
</dbReference>
<dbReference type="NCBIfam" id="NF001399">
    <property type="entry name" value="PRK00283.1"/>
    <property type="match status" value="1"/>
</dbReference>
<feature type="active site" evidence="10">
    <location>
        <position position="173"/>
    </location>
</feature>
<comment type="caution">
    <text evidence="14">The sequence shown here is derived from an EMBL/GenBank/DDBJ whole genome shotgun (WGS) entry which is preliminary data.</text>
</comment>
<evidence type="ECO:0000256" key="11">
    <source>
        <dbReference type="NCBIfam" id="TIGR02224"/>
    </source>
</evidence>
<accession>A0A235FF18</accession>
<dbReference type="InterPro" id="IPR044068">
    <property type="entry name" value="CB"/>
</dbReference>
<dbReference type="AlphaFoldDB" id="A0A235FF18"/>
<dbReference type="GO" id="GO:0005737">
    <property type="term" value="C:cytoplasm"/>
    <property type="evidence" value="ECO:0007669"/>
    <property type="project" value="UniProtKB-SubCell"/>
</dbReference>
<evidence type="ECO:0000256" key="2">
    <source>
        <dbReference type="ARBA" id="ARBA00006657"/>
    </source>
</evidence>
<dbReference type="NCBIfam" id="TIGR02224">
    <property type="entry name" value="recomb_XerC"/>
    <property type="match status" value="1"/>
</dbReference>
<reference evidence="14 15" key="1">
    <citation type="submission" date="2017-07" db="EMBL/GenBank/DDBJ databases">
        <title>Fictibacillus sp. nov. GDSW-R2A3 Genome sequencing and assembly.</title>
        <authorList>
            <person name="Mayilraj S."/>
        </authorList>
    </citation>
    <scope>NUCLEOTIDE SEQUENCE [LARGE SCALE GENOMIC DNA]</scope>
    <source>
        <strain evidence="14 15">GDSW-R2A3</strain>
    </source>
</reference>
<name>A0A235FF18_9BACL</name>
<keyword evidence="9 10" id="KW-0131">Cell cycle</keyword>
<evidence type="ECO:0000259" key="12">
    <source>
        <dbReference type="PROSITE" id="PS51898"/>
    </source>
</evidence>
<dbReference type="RefSeq" id="WP_094251765.1">
    <property type="nucleotide sequence ID" value="NZ_JBHLXL010000001.1"/>
</dbReference>
<dbReference type="PROSITE" id="PS51900">
    <property type="entry name" value="CB"/>
    <property type="match status" value="1"/>
</dbReference>
<dbReference type="Gene3D" id="1.10.150.130">
    <property type="match status" value="1"/>
</dbReference>
<keyword evidence="8 10" id="KW-0233">DNA recombination</keyword>
<comment type="similarity">
    <text evidence="2 10">Belongs to the 'phage' integrase family. XerC subfamily.</text>
</comment>
<dbReference type="Gene3D" id="1.10.443.10">
    <property type="entry name" value="Intergrase catalytic core"/>
    <property type="match status" value="1"/>
</dbReference>
<comment type="subunit">
    <text evidence="10">Forms a cyclic heterotetrameric complex composed of two molecules of XerC and two molecules of XerD.</text>
</comment>
<evidence type="ECO:0000313" key="14">
    <source>
        <dbReference type="EMBL" id="OYD59802.1"/>
    </source>
</evidence>
<sequence>MSNLRDNIGMFMEYLSIEKNCSPLTIEHYEKDIMHFAAFMKQQAISDFAAVSYVLVRHYLVVLHESSYSRNTVARKISSLRSFFKFLNREGMLSHNPFAMASLPKKGRQLPHFLYEEEMKQLFSVCRLDDPLGQRNQAILELLYGTGIRVAECCSILIKDIDFFVESVLIKGKGRKERFVPLGSFALSAITRYIEGGRNELAKKSEKRFDSLFLNYRGEPLSARSVRNILNSIIEQSSLNVHISPHVLRHTFATHMLNEGADLRAVQELLGHAHLSSTQVYTHVTKDHLKKIYNNAHPRA</sequence>
<feature type="domain" description="Tyr recombinase" evidence="12">
    <location>
        <begin position="109"/>
        <end position="294"/>
    </location>
</feature>
<keyword evidence="3 10" id="KW-0963">Cytoplasm</keyword>
<dbReference type="NCBIfam" id="NF040815">
    <property type="entry name" value="recomb_XerA_Arch"/>
    <property type="match status" value="1"/>
</dbReference>
<proteinExistence type="inferred from homology"/>
<dbReference type="PANTHER" id="PTHR30349">
    <property type="entry name" value="PHAGE INTEGRASE-RELATED"/>
    <property type="match status" value="1"/>
</dbReference>
<evidence type="ECO:0000256" key="8">
    <source>
        <dbReference type="ARBA" id="ARBA00023172"/>
    </source>
</evidence>
<dbReference type="InterPro" id="IPR002104">
    <property type="entry name" value="Integrase_catalytic"/>
</dbReference>
<evidence type="ECO:0000256" key="10">
    <source>
        <dbReference type="HAMAP-Rule" id="MF_01808"/>
    </source>
</evidence>
<evidence type="ECO:0000313" key="15">
    <source>
        <dbReference type="Proteomes" id="UP000215059"/>
    </source>
</evidence>
<evidence type="ECO:0000256" key="5">
    <source>
        <dbReference type="ARBA" id="ARBA00022829"/>
    </source>
</evidence>
<dbReference type="GO" id="GO:0006313">
    <property type="term" value="P:DNA transposition"/>
    <property type="evidence" value="ECO:0007669"/>
    <property type="project" value="UniProtKB-UniRule"/>
</dbReference>
<feature type="active site" evidence="10">
    <location>
        <position position="249"/>
    </location>
</feature>
<comment type="subcellular location">
    <subcellularLocation>
        <location evidence="1 10">Cytoplasm</location>
    </subcellularLocation>
</comment>
<dbReference type="SUPFAM" id="SSF56349">
    <property type="entry name" value="DNA breaking-rejoining enzymes"/>
    <property type="match status" value="1"/>
</dbReference>
<evidence type="ECO:0000256" key="7">
    <source>
        <dbReference type="ARBA" id="ARBA00023125"/>
    </source>
</evidence>
<evidence type="ECO:0000256" key="4">
    <source>
        <dbReference type="ARBA" id="ARBA00022618"/>
    </source>
</evidence>
<comment type="function">
    <text evidence="10">Site-specific tyrosine recombinase, which acts by catalyzing the cutting and rejoining of the recombining DNA molecules. The XerC-XerD complex is essential to convert dimers of the bacterial chromosome into monomers to permit their segregation at cell division. It also contributes to the segregational stability of plasmids.</text>
</comment>
<protein>
    <recommendedName>
        <fullName evidence="10 11">Tyrosine recombinase XerC</fullName>
    </recommendedName>
</protein>
<dbReference type="GO" id="GO:0051301">
    <property type="term" value="P:cell division"/>
    <property type="evidence" value="ECO:0007669"/>
    <property type="project" value="UniProtKB-UniRule"/>
</dbReference>
<keyword evidence="5 10" id="KW-0159">Chromosome partition</keyword>
<dbReference type="OrthoDB" id="9801717at2"/>
<evidence type="ECO:0000256" key="3">
    <source>
        <dbReference type="ARBA" id="ARBA00022490"/>
    </source>
</evidence>
<feature type="active site" evidence="10">
    <location>
        <position position="246"/>
    </location>
</feature>
<dbReference type="EMBL" id="NOII01000001">
    <property type="protein sequence ID" value="OYD59802.1"/>
    <property type="molecule type" value="Genomic_DNA"/>
</dbReference>
<dbReference type="Pfam" id="PF00589">
    <property type="entry name" value="Phage_integrase"/>
    <property type="match status" value="1"/>
</dbReference>
<feature type="active site" evidence="10">
    <location>
        <position position="149"/>
    </location>
</feature>
<dbReference type="InterPro" id="IPR050090">
    <property type="entry name" value="Tyrosine_recombinase_XerCD"/>
</dbReference>
<keyword evidence="4 10" id="KW-0132">Cell division</keyword>
<dbReference type="InterPro" id="IPR010998">
    <property type="entry name" value="Integrase_recombinase_N"/>
</dbReference>
<dbReference type="InterPro" id="IPR011931">
    <property type="entry name" value="Recomb_XerC"/>
</dbReference>
<dbReference type="InterPro" id="IPR011010">
    <property type="entry name" value="DNA_brk_join_enz"/>
</dbReference>
<keyword evidence="15" id="KW-1185">Reference proteome</keyword>
<evidence type="ECO:0000256" key="6">
    <source>
        <dbReference type="ARBA" id="ARBA00022908"/>
    </source>
</evidence>
<dbReference type="CDD" id="cd00798">
    <property type="entry name" value="INT_XerDC_C"/>
    <property type="match status" value="1"/>
</dbReference>
<dbReference type="HAMAP" id="MF_01808">
    <property type="entry name" value="Recomb_XerC_XerD"/>
    <property type="match status" value="1"/>
</dbReference>
<feature type="active site" description="O-(3'-phospho-DNA)-tyrosine intermediate" evidence="10">
    <location>
        <position position="281"/>
    </location>
</feature>
<dbReference type="InterPro" id="IPR004107">
    <property type="entry name" value="Integrase_SAM-like_N"/>
</dbReference>
<dbReference type="InterPro" id="IPR023009">
    <property type="entry name" value="Tyrosine_recombinase_XerC/XerD"/>
</dbReference>
<evidence type="ECO:0000256" key="1">
    <source>
        <dbReference type="ARBA" id="ARBA00004496"/>
    </source>
</evidence>
<dbReference type="InterPro" id="IPR013762">
    <property type="entry name" value="Integrase-like_cat_sf"/>
</dbReference>
<dbReference type="Proteomes" id="UP000215059">
    <property type="component" value="Unassembled WGS sequence"/>
</dbReference>
<evidence type="ECO:0000259" key="13">
    <source>
        <dbReference type="PROSITE" id="PS51900"/>
    </source>
</evidence>
<feature type="active site" evidence="10">
    <location>
        <position position="272"/>
    </location>
</feature>
<keyword evidence="7 10" id="KW-0238">DNA-binding</keyword>
<dbReference type="GO" id="GO:0007059">
    <property type="term" value="P:chromosome segregation"/>
    <property type="evidence" value="ECO:0007669"/>
    <property type="project" value="UniProtKB-UniRule"/>
</dbReference>
<organism evidence="14 15">
    <name type="scientific">Fictibacillus aquaticus</name>
    <dbReference type="NCBI Taxonomy" id="2021314"/>
    <lineage>
        <taxon>Bacteria</taxon>
        <taxon>Bacillati</taxon>
        <taxon>Bacillota</taxon>
        <taxon>Bacilli</taxon>
        <taxon>Bacillales</taxon>
        <taxon>Fictibacillaceae</taxon>
        <taxon>Fictibacillus</taxon>
    </lineage>
</organism>
<dbReference type="PROSITE" id="PS51898">
    <property type="entry name" value="TYR_RECOMBINASE"/>
    <property type="match status" value="1"/>
</dbReference>
<dbReference type="Pfam" id="PF02899">
    <property type="entry name" value="Phage_int_SAM_1"/>
    <property type="match status" value="1"/>
</dbReference>